<evidence type="ECO:0000313" key="2">
    <source>
        <dbReference type="EMBL" id="GFG39227.1"/>
    </source>
</evidence>
<sequence>RCVGLKDVRAVVPAAILRGGTATLFCHFDLEGDTLYSVKWYKGRREFYRFTPKEDPAKKIFPIVGLEVEQGKSNATQLTLRHLQLSLSGRYSCEVSADAPSFHTALVSGDMDIVETPRGRPVISGIRHRYRINETLHGNCSSPWSKPAAKLNWFINDNP</sequence>
<feature type="domain" description="Ig-like" evidence="1">
    <location>
        <begin position="19"/>
        <end position="108"/>
    </location>
</feature>
<dbReference type="InParanoid" id="A0A6L2QBJ0"/>
<dbReference type="PANTHER" id="PTHR21261:SF8">
    <property type="entry name" value="BEATEN PATH IA, ISOFORM B-RELATED"/>
    <property type="match status" value="1"/>
</dbReference>
<reference evidence="3" key="1">
    <citation type="submission" date="2020-01" db="EMBL/GenBank/DDBJ databases">
        <title>Draft genome sequence of the Termite Coptotermes fromosanus.</title>
        <authorList>
            <person name="Itakura S."/>
            <person name="Yosikawa Y."/>
            <person name="Umezawa K."/>
        </authorList>
    </citation>
    <scope>NUCLEOTIDE SEQUENCE [LARGE SCALE GENOMIC DNA]</scope>
</reference>
<dbReference type="PROSITE" id="PS50835">
    <property type="entry name" value="IG_LIKE"/>
    <property type="match status" value="1"/>
</dbReference>
<dbReference type="InterPro" id="IPR013783">
    <property type="entry name" value="Ig-like_fold"/>
</dbReference>
<gene>
    <name evidence="2" type="ORF">Cfor_00703</name>
</gene>
<feature type="non-terminal residue" evidence="2">
    <location>
        <position position="159"/>
    </location>
</feature>
<dbReference type="InterPro" id="IPR013106">
    <property type="entry name" value="Ig_V-set"/>
</dbReference>
<dbReference type="FunFam" id="2.60.40.10:FF:000437">
    <property type="entry name" value="Beat-IIIc, isoform A"/>
    <property type="match status" value="1"/>
</dbReference>
<dbReference type="InterPro" id="IPR036179">
    <property type="entry name" value="Ig-like_dom_sf"/>
</dbReference>
<dbReference type="SUPFAM" id="SSF48726">
    <property type="entry name" value="Immunoglobulin"/>
    <property type="match status" value="1"/>
</dbReference>
<comment type="caution">
    <text evidence="2">The sequence shown here is derived from an EMBL/GenBank/DDBJ whole genome shotgun (WGS) entry which is preliminary data.</text>
</comment>
<keyword evidence="3" id="KW-1185">Reference proteome</keyword>
<dbReference type="AlphaFoldDB" id="A0A6L2QBJ0"/>
<dbReference type="CDD" id="cd00096">
    <property type="entry name" value="Ig"/>
    <property type="match status" value="1"/>
</dbReference>
<evidence type="ECO:0000259" key="1">
    <source>
        <dbReference type="PROSITE" id="PS50835"/>
    </source>
</evidence>
<dbReference type="Proteomes" id="UP000502823">
    <property type="component" value="Unassembled WGS sequence"/>
</dbReference>
<accession>A0A6L2QBJ0</accession>
<dbReference type="Gene3D" id="2.60.40.10">
    <property type="entry name" value="Immunoglobulins"/>
    <property type="match status" value="1"/>
</dbReference>
<dbReference type="EMBL" id="BLKM01000887">
    <property type="protein sequence ID" value="GFG39227.1"/>
    <property type="molecule type" value="Genomic_DNA"/>
</dbReference>
<feature type="non-terminal residue" evidence="2">
    <location>
        <position position="1"/>
    </location>
</feature>
<dbReference type="Pfam" id="PF07686">
    <property type="entry name" value="V-set"/>
    <property type="match status" value="1"/>
</dbReference>
<proteinExistence type="predicted"/>
<dbReference type="InterPro" id="IPR007110">
    <property type="entry name" value="Ig-like_dom"/>
</dbReference>
<protein>
    <recommendedName>
        <fullName evidence="1">Ig-like domain-containing protein</fullName>
    </recommendedName>
</protein>
<name>A0A6L2QBJ0_COPFO</name>
<dbReference type="FunCoup" id="A0A6L2QBJ0">
    <property type="interactions" value="3"/>
</dbReference>
<dbReference type="OrthoDB" id="6419989at2759"/>
<organism evidence="2 3">
    <name type="scientific">Coptotermes formosanus</name>
    <name type="common">Formosan subterranean termite</name>
    <dbReference type="NCBI Taxonomy" id="36987"/>
    <lineage>
        <taxon>Eukaryota</taxon>
        <taxon>Metazoa</taxon>
        <taxon>Ecdysozoa</taxon>
        <taxon>Arthropoda</taxon>
        <taxon>Hexapoda</taxon>
        <taxon>Insecta</taxon>
        <taxon>Pterygota</taxon>
        <taxon>Neoptera</taxon>
        <taxon>Polyneoptera</taxon>
        <taxon>Dictyoptera</taxon>
        <taxon>Blattodea</taxon>
        <taxon>Blattoidea</taxon>
        <taxon>Termitoidae</taxon>
        <taxon>Rhinotermitidae</taxon>
        <taxon>Coptotermes</taxon>
    </lineage>
</organism>
<evidence type="ECO:0000313" key="3">
    <source>
        <dbReference type="Proteomes" id="UP000502823"/>
    </source>
</evidence>
<dbReference type="PANTHER" id="PTHR21261">
    <property type="entry name" value="BEAT PROTEIN"/>
    <property type="match status" value="1"/>
</dbReference>